<comment type="similarity">
    <text evidence="3">Belongs to the radical SAM superfamily. KamA family.</text>
</comment>
<evidence type="ECO:0000256" key="8">
    <source>
        <dbReference type="ARBA" id="ARBA00023004"/>
    </source>
</evidence>
<dbReference type="SUPFAM" id="SSF102114">
    <property type="entry name" value="Radical SAM enzymes"/>
    <property type="match status" value="1"/>
</dbReference>
<keyword evidence="4" id="KW-0004">4Fe-4S</keyword>
<evidence type="ECO:0000256" key="3">
    <source>
        <dbReference type="ARBA" id="ARBA00008703"/>
    </source>
</evidence>
<keyword evidence="6" id="KW-0479">Metal-binding</keyword>
<keyword evidence="8" id="KW-0408">Iron</keyword>
<feature type="domain" description="Radical SAM core" evidence="10">
    <location>
        <begin position="85"/>
        <end position="301"/>
    </location>
</feature>
<dbReference type="InterPro" id="IPR013785">
    <property type="entry name" value="Aldolase_TIM"/>
</dbReference>
<comment type="cofactor">
    <cofactor evidence="2">
        <name>[4Fe-4S] cluster</name>
        <dbReference type="ChEBI" id="CHEBI:49883"/>
    </cofactor>
</comment>
<gene>
    <name evidence="11" type="ORF">Q3M24_16720</name>
</gene>
<dbReference type="InterPro" id="IPR058240">
    <property type="entry name" value="rSAM_sf"/>
</dbReference>
<proteinExistence type="inferred from homology"/>
<organism evidence="11">
    <name type="scientific">Candidatus Electrothrix aestuarii</name>
    <dbReference type="NCBI Taxonomy" id="3062594"/>
    <lineage>
        <taxon>Bacteria</taxon>
        <taxon>Pseudomonadati</taxon>
        <taxon>Thermodesulfobacteriota</taxon>
        <taxon>Desulfobulbia</taxon>
        <taxon>Desulfobulbales</taxon>
        <taxon>Desulfobulbaceae</taxon>
        <taxon>Candidatus Electrothrix</taxon>
    </lineage>
</organism>
<evidence type="ECO:0000256" key="4">
    <source>
        <dbReference type="ARBA" id="ARBA00022485"/>
    </source>
</evidence>
<dbReference type="GO" id="GO:0051539">
    <property type="term" value="F:4 iron, 4 sulfur cluster binding"/>
    <property type="evidence" value="ECO:0007669"/>
    <property type="project" value="UniProtKB-KW"/>
</dbReference>
<keyword evidence="7" id="KW-0663">Pyridoxal phosphate</keyword>
<dbReference type="PROSITE" id="PS51918">
    <property type="entry name" value="RADICAL_SAM"/>
    <property type="match status" value="1"/>
</dbReference>
<dbReference type="SFLD" id="SFLDG01070">
    <property type="entry name" value="PLP-dependent"/>
    <property type="match status" value="1"/>
</dbReference>
<reference evidence="11" key="2">
    <citation type="submission" date="2024-06" db="EMBL/GenBank/DDBJ databases">
        <authorList>
            <person name="Plum-Jensen L.E."/>
            <person name="Schramm A."/>
            <person name="Marshall I.P.G."/>
        </authorList>
    </citation>
    <scope>NUCLEOTIDE SEQUENCE</scope>
    <source>
        <strain evidence="11">Rat1</strain>
    </source>
</reference>
<dbReference type="EMBL" id="CP159373">
    <property type="protein sequence ID" value="XCN71934.1"/>
    <property type="molecule type" value="Genomic_DNA"/>
</dbReference>
<evidence type="ECO:0000256" key="5">
    <source>
        <dbReference type="ARBA" id="ARBA00022691"/>
    </source>
</evidence>
<dbReference type="NCBIfam" id="TIGR00238">
    <property type="entry name" value="KamA family radical SAM protein"/>
    <property type="match status" value="1"/>
</dbReference>
<keyword evidence="9" id="KW-0411">Iron-sulfur</keyword>
<name>A0AAU8LSQ7_9BACT</name>
<comment type="cofactor">
    <cofactor evidence="1">
        <name>pyridoxal 5'-phosphate</name>
        <dbReference type="ChEBI" id="CHEBI:597326"/>
    </cofactor>
</comment>
<dbReference type="Pfam" id="PF04055">
    <property type="entry name" value="Radical_SAM"/>
    <property type="match status" value="1"/>
</dbReference>
<accession>A0AAU8LSQ7</accession>
<evidence type="ECO:0000259" key="10">
    <source>
        <dbReference type="PROSITE" id="PS51918"/>
    </source>
</evidence>
<dbReference type="GO" id="GO:0003824">
    <property type="term" value="F:catalytic activity"/>
    <property type="evidence" value="ECO:0007669"/>
    <property type="project" value="InterPro"/>
</dbReference>
<dbReference type="Gene3D" id="3.20.20.70">
    <property type="entry name" value="Aldolase class I"/>
    <property type="match status" value="1"/>
</dbReference>
<protein>
    <submittedName>
        <fullName evidence="11">KamA family radical SAM protein</fullName>
    </submittedName>
</protein>
<dbReference type="AlphaFoldDB" id="A0AAU8LSQ7"/>
<evidence type="ECO:0000256" key="1">
    <source>
        <dbReference type="ARBA" id="ARBA00001933"/>
    </source>
</evidence>
<reference evidence="11" key="1">
    <citation type="journal article" date="2024" name="Syst. Appl. Microbiol.">
        <title>First single-strain enrichments of Electrothrix cable bacteria, description of E. aestuarii sp. nov. and E. rattekaaiensis sp. nov., and proposal of a cable bacteria taxonomy following the rules of the SeqCode.</title>
        <authorList>
            <person name="Plum-Jensen L.E."/>
            <person name="Schramm A."/>
            <person name="Marshall I.P.G."/>
        </authorList>
    </citation>
    <scope>NUCLEOTIDE SEQUENCE</scope>
    <source>
        <strain evidence="11">Rat1</strain>
    </source>
</reference>
<evidence type="ECO:0000256" key="7">
    <source>
        <dbReference type="ARBA" id="ARBA00022898"/>
    </source>
</evidence>
<dbReference type="PANTHER" id="PTHR30538">
    <property type="entry name" value="LYSINE 2,3-AMINOMUTASE-RELATED"/>
    <property type="match status" value="1"/>
</dbReference>
<dbReference type="SFLD" id="SFLDS00029">
    <property type="entry name" value="Radical_SAM"/>
    <property type="match status" value="1"/>
</dbReference>
<dbReference type="GO" id="GO:0046872">
    <property type="term" value="F:metal ion binding"/>
    <property type="evidence" value="ECO:0007669"/>
    <property type="project" value="UniProtKB-KW"/>
</dbReference>
<dbReference type="InterPro" id="IPR003739">
    <property type="entry name" value="Lys_aminomutase/Glu_NH3_mut"/>
</dbReference>
<evidence type="ECO:0000256" key="2">
    <source>
        <dbReference type="ARBA" id="ARBA00001966"/>
    </source>
</evidence>
<sequence>MNSPEYITSIDRVAELSEESKALLYPVTEKFTFRTNSYYNSLINWSDPDDPIRKIVIPSVDELSEYGQLDASRDKENQVAEGIEHKYPDSALLLVNRVCGGYCRYCFRKRIFMRGNDEVSADMTEAIDYIRKHPEINNVILSGGDPLIMSTDRIEKIIAPLRDIDHVNTIRIGTKMVAYNPYRILHDEKFHAMVQKYSTKEKRIYIMSHFTHPNEISDVAISGINLLYELGARVLNQTPILKGINDSVAVLNQLFNKLASIGVQPYTILICRPEEGNISFSLPIERAIEIFTQAKANCSGLARTAKLIMVPPLGKIEILGLKGNEILFRIHRPTDFASEGKIISFKRNPNAVWWSDFKETLNGTINYQEL</sequence>
<evidence type="ECO:0000256" key="9">
    <source>
        <dbReference type="ARBA" id="ARBA00023014"/>
    </source>
</evidence>
<dbReference type="KEGG" id="eaj:Q3M24_16720"/>
<dbReference type="InterPro" id="IPR007197">
    <property type="entry name" value="rSAM"/>
</dbReference>
<dbReference type="PANTHER" id="PTHR30538:SF0">
    <property type="entry name" value="L-LYSINE 2,3-AMINOMUTASE AQ_1632-RELATED"/>
    <property type="match status" value="1"/>
</dbReference>
<evidence type="ECO:0000313" key="11">
    <source>
        <dbReference type="EMBL" id="XCN71934.1"/>
    </source>
</evidence>
<evidence type="ECO:0000256" key="6">
    <source>
        <dbReference type="ARBA" id="ARBA00022723"/>
    </source>
</evidence>
<keyword evidence="5" id="KW-0949">S-adenosyl-L-methionine</keyword>
<dbReference type="CDD" id="cd01335">
    <property type="entry name" value="Radical_SAM"/>
    <property type="match status" value="1"/>
</dbReference>